<accession>A0A9P6NC94</accession>
<dbReference type="EMBL" id="MU167389">
    <property type="protein sequence ID" value="KAG0141378.1"/>
    <property type="molecule type" value="Genomic_DNA"/>
</dbReference>
<dbReference type="OrthoDB" id="443318at2759"/>
<feature type="chain" id="PRO_5040534611" description="Carboxypeptidase" evidence="6">
    <location>
        <begin position="22"/>
        <end position="515"/>
    </location>
</feature>
<dbReference type="InterPro" id="IPR029058">
    <property type="entry name" value="AB_hydrolase_fold"/>
</dbReference>
<reference evidence="7" key="1">
    <citation type="submission" date="2013-11" db="EMBL/GenBank/DDBJ databases">
        <title>Genome sequence of the fusiform rust pathogen reveals effectors for host alternation and coevolution with pine.</title>
        <authorList>
            <consortium name="DOE Joint Genome Institute"/>
            <person name="Smith K."/>
            <person name="Pendleton A."/>
            <person name="Kubisiak T."/>
            <person name="Anderson C."/>
            <person name="Salamov A."/>
            <person name="Aerts A."/>
            <person name="Riley R."/>
            <person name="Clum A."/>
            <person name="Lindquist E."/>
            <person name="Ence D."/>
            <person name="Campbell M."/>
            <person name="Kronenberg Z."/>
            <person name="Feau N."/>
            <person name="Dhillon B."/>
            <person name="Hamelin R."/>
            <person name="Burleigh J."/>
            <person name="Smith J."/>
            <person name="Yandell M."/>
            <person name="Nelson C."/>
            <person name="Grigoriev I."/>
            <person name="Davis J."/>
        </authorList>
    </citation>
    <scope>NUCLEOTIDE SEQUENCE</scope>
    <source>
        <strain evidence="7">G11</strain>
    </source>
</reference>
<dbReference type="SUPFAM" id="SSF53474">
    <property type="entry name" value="alpha/beta-Hydrolases"/>
    <property type="match status" value="1"/>
</dbReference>
<dbReference type="GO" id="GO:0006508">
    <property type="term" value="P:proteolysis"/>
    <property type="evidence" value="ECO:0007669"/>
    <property type="project" value="UniProtKB-KW"/>
</dbReference>
<keyword evidence="8" id="KW-1185">Reference proteome</keyword>
<protein>
    <recommendedName>
        <fullName evidence="6">Carboxypeptidase</fullName>
        <ecNumber evidence="6">3.4.16.-</ecNumber>
    </recommendedName>
</protein>
<organism evidence="7 8">
    <name type="scientific">Cronartium quercuum f. sp. fusiforme G11</name>
    <dbReference type="NCBI Taxonomy" id="708437"/>
    <lineage>
        <taxon>Eukaryota</taxon>
        <taxon>Fungi</taxon>
        <taxon>Dikarya</taxon>
        <taxon>Basidiomycota</taxon>
        <taxon>Pucciniomycotina</taxon>
        <taxon>Pucciniomycetes</taxon>
        <taxon>Pucciniales</taxon>
        <taxon>Coleosporiaceae</taxon>
        <taxon>Cronartium</taxon>
    </lineage>
</organism>
<name>A0A9P6NC94_9BASI</name>
<evidence type="ECO:0000313" key="7">
    <source>
        <dbReference type="EMBL" id="KAG0141378.1"/>
    </source>
</evidence>
<gene>
    <name evidence="7" type="ORF">CROQUDRAFT_663956</name>
</gene>
<comment type="similarity">
    <text evidence="1 6">Belongs to the peptidase S10 family.</text>
</comment>
<evidence type="ECO:0000256" key="4">
    <source>
        <dbReference type="ARBA" id="ARBA00022801"/>
    </source>
</evidence>
<evidence type="ECO:0000256" key="2">
    <source>
        <dbReference type="ARBA" id="ARBA00022645"/>
    </source>
</evidence>
<evidence type="ECO:0000256" key="6">
    <source>
        <dbReference type="RuleBase" id="RU361156"/>
    </source>
</evidence>
<evidence type="ECO:0000256" key="1">
    <source>
        <dbReference type="ARBA" id="ARBA00009431"/>
    </source>
</evidence>
<feature type="signal peptide" evidence="6">
    <location>
        <begin position="1"/>
        <end position="21"/>
    </location>
</feature>
<dbReference type="AlphaFoldDB" id="A0A9P6NC94"/>
<dbReference type="PANTHER" id="PTHR11802:SF479">
    <property type="entry name" value="CARBOXYPEPTIDASE"/>
    <property type="match status" value="1"/>
</dbReference>
<keyword evidence="5" id="KW-0325">Glycoprotein</keyword>
<dbReference type="PROSITE" id="PS00131">
    <property type="entry name" value="CARBOXYPEPT_SER_SER"/>
    <property type="match status" value="1"/>
</dbReference>
<keyword evidence="6" id="KW-0732">Signal</keyword>
<dbReference type="Gene3D" id="3.40.50.1820">
    <property type="entry name" value="alpha/beta hydrolase"/>
    <property type="match status" value="1"/>
</dbReference>
<keyword evidence="4 6" id="KW-0378">Hydrolase</keyword>
<keyword evidence="3 6" id="KW-0645">Protease</keyword>
<proteinExistence type="inferred from homology"/>
<keyword evidence="2 6" id="KW-0121">Carboxypeptidase</keyword>
<dbReference type="Proteomes" id="UP000886653">
    <property type="component" value="Unassembled WGS sequence"/>
</dbReference>
<dbReference type="InterPro" id="IPR001563">
    <property type="entry name" value="Peptidase_S10"/>
</dbReference>
<dbReference type="EC" id="3.4.16.-" evidence="6"/>
<dbReference type="InterPro" id="IPR018202">
    <property type="entry name" value="Ser_caboxypep_ser_AS"/>
</dbReference>
<dbReference type="PANTHER" id="PTHR11802">
    <property type="entry name" value="SERINE PROTEASE FAMILY S10 SERINE CARBOXYPEPTIDASE"/>
    <property type="match status" value="1"/>
</dbReference>
<evidence type="ECO:0000256" key="3">
    <source>
        <dbReference type="ARBA" id="ARBA00022670"/>
    </source>
</evidence>
<dbReference type="Pfam" id="PF00450">
    <property type="entry name" value="Peptidase_S10"/>
    <property type="match status" value="1"/>
</dbReference>
<evidence type="ECO:0000313" key="8">
    <source>
        <dbReference type="Proteomes" id="UP000886653"/>
    </source>
</evidence>
<dbReference type="PRINTS" id="PR00724">
    <property type="entry name" value="CRBOXYPTASEC"/>
</dbReference>
<dbReference type="GO" id="GO:0004185">
    <property type="term" value="F:serine-type carboxypeptidase activity"/>
    <property type="evidence" value="ECO:0007669"/>
    <property type="project" value="UniProtKB-UniRule"/>
</dbReference>
<evidence type="ECO:0000256" key="5">
    <source>
        <dbReference type="ARBA" id="ARBA00023180"/>
    </source>
</evidence>
<comment type="caution">
    <text evidence="7">The sequence shown here is derived from an EMBL/GenBank/DDBJ whole genome shotgun (WGS) entry which is preliminary data.</text>
</comment>
<sequence length="515" mass="58415">MNYLIWILLITLSLIEKSIITQQKLVKSHQIIQRNYTDSIDHFSSSNLLKFNSPNAEKFYVNGKNITFVDFDAGPSYAGLIPVSSNPGETRQLFFWFWPSESDIGANDLTFWTNGGPGCSSLESLLQETGPISWRLGQARPVKNPFSWTKLSSMLYVEQPVGTGYSEGKVQAHNETDIARDLFGFFQQWLKVFPEMCHKNFYLTGESYAGYYIPYIADYIYTHQSDLSLPLQGIYIIDPVLSYNVVQNEIPAWPMVQRYEYVFGINKTFKAELETLHHECGYADYISKYHTFPPPPGPFPIPAVGTYDDPSSVNETCALWEKIYNASVIVNPAFDVYHIFDTEPILWDVLSGTTEGSQLWPNQKGDPTYFNRTEVKQMLHVPISSNWSECSYKDVFIDHDSSVPVSMSVLPGVIEKSKRTIIAHGLADFVLIAMGARIAIQNMTWHGSQGFSKPIEKDFLVEGQGTMGRWQLERGLMYAEIELSGHMLPQYQPKAAYQMFQYLLGQIDSPSALSV</sequence>